<evidence type="ECO:0000313" key="2">
    <source>
        <dbReference type="EMBL" id="CAK9040123.1"/>
    </source>
</evidence>
<gene>
    <name evidence="2" type="ORF">CCMP2556_LOCUS21648</name>
</gene>
<organism evidence="2 3">
    <name type="scientific">Durusdinium trenchii</name>
    <dbReference type="NCBI Taxonomy" id="1381693"/>
    <lineage>
        <taxon>Eukaryota</taxon>
        <taxon>Sar</taxon>
        <taxon>Alveolata</taxon>
        <taxon>Dinophyceae</taxon>
        <taxon>Suessiales</taxon>
        <taxon>Symbiodiniaceae</taxon>
        <taxon>Durusdinium</taxon>
    </lineage>
</organism>
<feature type="region of interest" description="Disordered" evidence="1">
    <location>
        <begin position="20"/>
        <end position="54"/>
    </location>
</feature>
<reference evidence="2 3" key="1">
    <citation type="submission" date="2024-02" db="EMBL/GenBank/DDBJ databases">
        <authorList>
            <person name="Chen Y."/>
            <person name="Shah S."/>
            <person name="Dougan E. K."/>
            <person name="Thang M."/>
            <person name="Chan C."/>
        </authorList>
    </citation>
    <scope>NUCLEOTIDE SEQUENCE [LARGE SCALE GENOMIC DNA]</scope>
</reference>
<feature type="compositionally biased region" description="Low complexity" evidence="1">
    <location>
        <begin position="126"/>
        <end position="144"/>
    </location>
</feature>
<feature type="compositionally biased region" description="Acidic residues" evidence="1">
    <location>
        <begin position="41"/>
        <end position="54"/>
    </location>
</feature>
<comment type="caution">
    <text evidence="2">The sequence shown here is derived from an EMBL/GenBank/DDBJ whole genome shotgun (WGS) entry which is preliminary data.</text>
</comment>
<name>A0ABP0LLQ5_9DINO</name>
<feature type="region of interest" description="Disordered" evidence="1">
    <location>
        <begin position="103"/>
        <end position="185"/>
    </location>
</feature>
<protein>
    <submittedName>
        <fullName evidence="2">Uncharacterized protein</fullName>
    </submittedName>
</protein>
<feature type="region of interest" description="Disordered" evidence="1">
    <location>
        <begin position="64"/>
        <end position="83"/>
    </location>
</feature>
<keyword evidence="3" id="KW-1185">Reference proteome</keyword>
<sequence>MRLGLPFRGFLGQLRQLWGAAKEHAPPDGAASSTSSPQSEDAWEDAECQCDTEEEDWDWNLVEQDLEAFSVQETPSSPHTTEPPAELVEVDLHEALTPVARQAVRDRGPEAEQSQENSMRLEPAEDATAPAPQAAAQPAADATPSPRGTPCGGGSPPRGEQEPVAKKNAGRGRVAWPGITPGAIPAGSEKELALKLQRRLVKVEEEGLVLTTCQRPVSTADARAWSAAEAKAARQPKWGLCTAQLLYASKRHSWFDFEELEQEEERGDEMRLSGAGALEPA</sequence>
<dbReference type="EMBL" id="CAXAMN010013224">
    <property type="protein sequence ID" value="CAK9040123.1"/>
    <property type="molecule type" value="Genomic_DNA"/>
</dbReference>
<evidence type="ECO:0000256" key="1">
    <source>
        <dbReference type="SAM" id="MobiDB-lite"/>
    </source>
</evidence>
<feature type="compositionally biased region" description="Low complexity" evidence="1">
    <location>
        <begin position="73"/>
        <end position="83"/>
    </location>
</feature>
<evidence type="ECO:0000313" key="3">
    <source>
        <dbReference type="Proteomes" id="UP001642484"/>
    </source>
</evidence>
<accession>A0ABP0LLQ5</accession>
<proteinExistence type="predicted"/>
<dbReference type="Proteomes" id="UP001642484">
    <property type="component" value="Unassembled WGS sequence"/>
</dbReference>